<dbReference type="SUPFAM" id="SSF56349">
    <property type="entry name" value="DNA breaking-rejoining enzymes"/>
    <property type="match status" value="1"/>
</dbReference>
<name>A0A9W9Z7E8_9CNID</name>
<feature type="compositionally biased region" description="Basic and acidic residues" evidence="2">
    <location>
        <begin position="42"/>
        <end position="56"/>
    </location>
</feature>
<evidence type="ECO:0000256" key="2">
    <source>
        <dbReference type="SAM" id="MobiDB-lite"/>
    </source>
</evidence>
<keyword evidence="4" id="KW-1185">Reference proteome</keyword>
<feature type="region of interest" description="Disordered" evidence="2">
    <location>
        <begin position="110"/>
        <end position="163"/>
    </location>
</feature>
<dbReference type="Gene3D" id="1.10.443.10">
    <property type="entry name" value="Intergrase catalytic core"/>
    <property type="match status" value="1"/>
</dbReference>
<dbReference type="GO" id="GO:0003677">
    <property type="term" value="F:DNA binding"/>
    <property type="evidence" value="ECO:0007669"/>
    <property type="project" value="InterPro"/>
</dbReference>
<dbReference type="InterPro" id="IPR013762">
    <property type="entry name" value="Integrase-like_cat_sf"/>
</dbReference>
<dbReference type="Proteomes" id="UP001163046">
    <property type="component" value="Unassembled WGS sequence"/>
</dbReference>
<protein>
    <submittedName>
        <fullName evidence="3">Uncharacterized protein</fullName>
    </submittedName>
</protein>
<dbReference type="InterPro" id="IPR011010">
    <property type="entry name" value="DNA_brk_join_enz"/>
</dbReference>
<evidence type="ECO:0000256" key="1">
    <source>
        <dbReference type="ARBA" id="ARBA00023172"/>
    </source>
</evidence>
<reference evidence="3" key="1">
    <citation type="submission" date="2023-01" db="EMBL/GenBank/DDBJ databases">
        <title>Genome assembly of the deep-sea coral Lophelia pertusa.</title>
        <authorList>
            <person name="Herrera S."/>
            <person name="Cordes E."/>
        </authorList>
    </citation>
    <scope>NUCLEOTIDE SEQUENCE</scope>
    <source>
        <strain evidence="3">USNM1676648</strain>
        <tissue evidence="3">Polyp</tissue>
    </source>
</reference>
<evidence type="ECO:0000313" key="3">
    <source>
        <dbReference type="EMBL" id="KAJ7376265.1"/>
    </source>
</evidence>
<feature type="region of interest" description="Disordered" evidence="2">
    <location>
        <begin position="1"/>
        <end position="92"/>
    </location>
</feature>
<sequence length="659" mass="74264">MASRLVLYSSDSSLSDDGERSPPPDDFNQKPGPSNEFPSRSNYHESHKRFVLDVHSSDSNPEDSGPADAVGALFGAEGYKPDKKPEVRGMSISMELDPCHEDVIIPDLEPVSAEEEQPDMADQRENAELSGEEEQPDMSDQRENAELSHSLPSSEAVQDDRPQYGAKRKAYALSMRDLPPGMRTFLAAVRKYFTQKVNLERQKAAVSETTYSKAEERILCYLGYVQKAMEFDGLNPDVFMRAILIEGYVHYLKENRQCSSATISNHISSILYPIKFANREEAPDFKKVAIICQLRAQASLLGREGLLERPSTQEDLDAANRWLPWNEIVRAVGLQRDRFELAGPIKSRARECCNLVMLSLYVFIPPSRGLEIRTLEIVNEGEGFDRRQYKDRNVLLIKEDGIVLYINNYKTKRSSGRDELALQREDELSRILLEYIKTFRRHLTKEGSGKYLLLNKNGDKFTCAAFSSYLKRVFYGLTGKMVSINVLRSSFITWAYSKSDCTDALKSSLAAALRHSTLEAQQTYDKRTANQKKELAVTLARDYAEEEFEDGAEQGPIHPPDNCVFKPGDFVGCIEESSTLNSPKVLIGQVHSLRGNGDVSLLWYRKIAAGLYSLELDGEEWLEAKESLTAVSLRAAKSRPGVYRLGTSIRQIHKALVKH</sequence>
<accession>A0A9W9Z7E8</accession>
<dbReference type="GO" id="GO:0006310">
    <property type="term" value="P:DNA recombination"/>
    <property type="evidence" value="ECO:0007669"/>
    <property type="project" value="UniProtKB-KW"/>
</dbReference>
<dbReference type="GO" id="GO:0015074">
    <property type="term" value="P:DNA integration"/>
    <property type="evidence" value="ECO:0007669"/>
    <property type="project" value="InterPro"/>
</dbReference>
<comment type="caution">
    <text evidence="3">The sequence shown here is derived from an EMBL/GenBank/DDBJ whole genome shotgun (WGS) entry which is preliminary data.</text>
</comment>
<gene>
    <name evidence="3" type="ORF">OS493_035761</name>
</gene>
<organism evidence="3 4">
    <name type="scientific">Desmophyllum pertusum</name>
    <dbReference type="NCBI Taxonomy" id="174260"/>
    <lineage>
        <taxon>Eukaryota</taxon>
        <taxon>Metazoa</taxon>
        <taxon>Cnidaria</taxon>
        <taxon>Anthozoa</taxon>
        <taxon>Hexacorallia</taxon>
        <taxon>Scleractinia</taxon>
        <taxon>Caryophylliina</taxon>
        <taxon>Caryophylliidae</taxon>
        <taxon>Desmophyllum</taxon>
    </lineage>
</organism>
<dbReference type="EMBL" id="MU826405">
    <property type="protein sequence ID" value="KAJ7376265.1"/>
    <property type="molecule type" value="Genomic_DNA"/>
</dbReference>
<dbReference type="OrthoDB" id="5976651at2759"/>
<keyword evidence="1" id="KW-0233">DNA recombination</keyword>
<evidence type="ECO:0000313" key="4">
    <source>
        <dbReference type="Proteomes" id="UP001163046"/>
    </source>
</evidence>
<feature type="compositionally biased region" description="Low complexity" evidence="2">
    <location>
        <begin position="1"/>
        <end position="15"/>
    </location>
</feature>
<dbReference type="AlphaFoldDB" id="A0A9W9Z7E8"/>
<proteinExistence type="predicted"/>